<evidence type="ECO:0000256" key="2">
    <source>
        <dbReference type="ARBA" id="ARBA00001947"/>
    </source>
</evidence>
<evidence type="ECO:0000313" key="10">
    <source>
        <dbReference type="EMBL" id="CAF3876647.1"/>
    </source>
</evidence>
<comment type="cofactor">
    <cofactor evidence="2">
        <name>Zn(2+)</name>
        <dbReference type="ChEBI" id="CHEBI:29105"/>
    </cofactor>
</comment>
<feature type="domain" description="Peptidase M20 dimerisation" evidence="8">
    <location>
        <begin position="365"/>
        <end position="472"/>
    </location>
</feature>
<accession>A0A814PYS7</accession>
<dbReference type="EMBL" id="CAJOBC010005810">
    <property type="protein sequence ID" value="CAF3876647.1"/>
    <property type="molecule type" value="Genomic_DNA"/>
</dbReference>
<evidence type="ECO:0000259" key="8">
    <source>
        <dbReference type="Pfam" id="PF07687"/>
    </source>
</evidence>
<organism evidence="9 11">
    <name type="scientific">Didymodactylos carnosus</name>
    <dbReference type="NCBI Taxonomy" id="1234261"/>
    <lineage>
        <taxon>Eukaryota</taxon>
        <taxon>Metazoa</taxon>
        <taxon>Spiralia</taxon>
        <taxon>Gnathifera</taxon>
        <taxon>Rotifera</taxon>
        <taxon>Eurotatoria</taxon>
        <taxon>Bdelloidea</taxon>
        <taxon>Philodinida</taxon>
        <taxon>Philodinidae</taxon>
        <taxon>Didymodactylos</taxon>
    </lineage>
</organism>
<dbReference type="Gene3D" id="3.40.630.10">
    <property type="entry name" value="Zn peptidases"/>
    <property type="match status" value="1"/>
</dbReference>
<dbReference type="EMBL" id="CAJNOQ010005810">
    <property type="protein sequence ID" value="CAF1112424.1"/>
    <property type="molecule type" value="Genomic_DNA"/>
</dbReference>
<dbReference type="PANTHER" id="PTHR43808:SF25">
    <property type="entry name" value="PEPTIDASE M20 DIMERISATION DOMAIN-CONTAINING PROTEIN"/>
    <property type="match status" value="1"/>
</dbReference>
<dbReference type="SUPFAM" id="SSF55031">
    <property type="entry name" value="Bacterial exopeptidase dimerisation domain"/>
    <property type="match status" value="1"/>
</dbReference>
<proteinExistence type="inferred from homology"/>
<dbReference type="InterPro" id="IPR036264">
    <property type="entry name" value="Bact_exopeptidase_dim_dom"/>
</dbReference>
<dbReference type="Proteomes" id="UP000681722">
    <property type="component" value="Unassembled WGS sequence"/>
</dbReference>
<dbReference type="AlphaFoldDB" id="A0A814PYS7"/>
<dbReference type="InterPro" id="IPR010182">
    <property type="entry name" value="ArgE/DapE"/>
</dbReference>
<reference evidence="9" key="1">
    <citation type="submission" date="2021-02" db="EMBL/GenBank/DDBJ databases">
        <authorList>
            <person name="Nowell W R."/>
        </authorList>
    </citation>
    <scope>NUCLEOTIDE SEQUENCE</scope>
</reference>
<dbReference type="InterPro" id="IPR011650">
    <property type="entry name" value="Peptidase_M20_dimer"/>
</dbReference>
<keyword evidence="6" id="KW-0862">Zinc</keyword>
<evidence type="ECO:0000256" key="4">
    <source>
        <dbReference type="ARBA" id="ARBA00022723"/>
    </source>
</evidence>
<dbReference type="SUPFAM" id="SSF53187">
    <property type="entry name" value="Zn-dependent exopeptidases"/>
    <property type="match status" value="1"/>
</dbReference>
<dbReference type="GO" id="GO:0046872">
    <property type="term" value="F:metal ion binding"/>
    <property type="evidence" value="ECO:0007669"/>
    <property type="project" value="UniProtKB-KW"/>
</dbReference>
<keyword evidence="4" id="KW-0479">Metal-binding</keyword>
<protein>
    <recommendedName>
        <fullName evidence="8">Peptidase M20 dimerisation domain-containing protein</fullName>
    </recommendedName>
</protein>
<keyword evidence="11" id="KW-1185">Reference proteome</keyword>
<dbReference type="NCBIfam" id="TIGR01910">
    <property type="entry name" value="DapE-ArgE"/>
    <property type="match status" value="1"/>
</dbReference>
<dbReference type="PANTHER" id="PTHR43808">
    <property type="entry name" value="ACETYLORNITHINE DEACETYLASE"/>
    <property type="match status" value="1"/>
</dbReference>
<dbReference type="InterPro" id="IPR050072">
    <property type="entry name" value="Peptidase_M20A"/>
</dbReference>
<evidence type="ECO:0000256" key="6">
    <source>
        <dbReference type="ARBA" id="ARBA00022833"/>
    </source>
</evidence>
<evidence type="ECO:0000256" key="3">
    <source>
        <dbReference type="ARBA" id="ARBA00006247"/>
    </source>
</evidence>
<dbReference type="Pfam" id="PF07687">
    <property type="entry name" value="M20_dimer"/>
    <property type="match status" value="1"/>
</dbReference>
<name>A0A814PYS7_9BILA</name>
<evidence type="ECO:0000256" key="7">
    <source>
        <dbReference type="ARBA" id="ARBA00023285"/>
    </source>
</evidence>
<comment type="cofactor">
    <cofactor evidence="1">
        <name>Co(2+)</name>
        <dbReference type="ChEBI" id="CHEBI:48828"/>
    </cofactor>
</comment>
<dbReference type="InterPro" id="IPR002933">
    <property type="entry name" value="Peptidase_M20"/>
</dbReference>
<dbReference type="Pfam" id="PF01546">
    <property type="entry name" value="Peptidase_M20"/>
    <property type="match status" value="1"/>
</dbReference>
<evidence type="ECO:0000256" key="5">
    <source>
        <dbReference type="ARBA" id="ARBA00022801"/>
    </source>
</evidence>
<comment type="caution">
    <text evidence="9">The sequence shown here is derived from an EMBL/GenBank/DDBJ whole genome shotgun (WGS) entry which is preliminary data.</text>
</comment>
<dbReference type="GO" id="GO:0016787">
    <property type="term" value="F:hydrolase activity"/>
    <property type="evidence" value="ECO:0007669"/>
    <property type="project" value="UniProtKB-KW"/>
</dbReference>
<evidence type="ECO:0000313" key="9">
    <source>
        <dbReference type="EMBL" id="CAF1112424.1"/>
    </source>
</evidence>
<dbReference type="Gene3D" id="3.30.70.360">
    <property type="match status" value="1"/>
</dbReference>
<dbReference type="OrthoDB" id="3064516at2759"/>
<evidence type="ECO:0000256" key="1">
    <source>
        <dbReference type="ARBA" id="ARBA00001941"/>
    </source>
</evidence>
<evidence type="ECO:0000313" key="11">
    <source>
        <dbReference type="Proteomes" id="UP000663829"/>
    </source>
</evidence>
<keyword evidence="7" id="KW-0170">Cobalt</keyword>
<sequence>MDESGTLRNGVDLLQNQLNDIHVEMFEFIFKQISYELVKQGISTLYSNYELLVKMLAHVQNDHQTTYLSALGLSYDQYLKLKEVLQNITLKYKFKNLEYLLCKVIEKQQQQRNKVYGKEILKYVTATPTYGSRSFRDFITKKHLTNVITPGDYQSMELIFIDLIEFYCKKIPSPDETELVSFLQKLLAIPSVTGTVEESLAQQWLAGQFEQNGFEIDLWQIDLPAAKSHPDFPGLEAPRTEALGLVAWWGGENGPTLVLNGHIDVVPPGDLNQWKGDPFSGRIENGRVYGRGSCDMKGGLVCNLFAIKAIKDAGIKLKGKVLFQSVVGEEDGGLGTFATLQRGYRGDAAIIPEPTEMQIISACAGALTFRLKLTGLAAHASNRLDGVSVIEKFWEIWKALKRLEEEKNKISNSLMARYKLPYPLSVGILQAGNWSSSVPDQLLAEGRLGVALGESPQTARKEFEMALNEVCFQDDWLRQHPVEIDWFGGQFASGQIPETHPLVILVSESHQSLFGNYPAVHGAPYGSDLRLMNGLGGIPTLHYGPGSVTLAHAPNEYVPISDLMTITRTLIKIIIDFCGVEEEV</sequence>
<comment type="similarity">
    <text evidence="3">Belongs to the peptidase M20A family.</text>
</comment>
<keyword evidence="5" id="KW-0378">Hydrolase</keyword>
<dbReference type="Proteomes" id="UP000663829">
    <property type="component" value="Unassembled WGS sequence"/>
</dbReference>
<gene>
    <name evidence="9" type="ORF">GPM918_LOCUS19296</name>
    <name evidence="10" type="ORF">SRO942_LOCUS19293</name>
</gene>